<reference evidence="2 3" key="1">
    <citation type="submission" date="2019-06" db="EMBL/GenBank/DDBJ databases">
        <title>Whole genome shotgun sequence of Pseudonocardia hydrocarbonoxydans NBRC 14498.</title>
        <authorList>
            <person name="Hosoyama A."/>
            <person name="Uohara A."/>
            <person name="Ohji S."/>
            <person name="Ichikawa N."/>
        </authorList>
    </citation>
    <scope>NUCLEOTIDE SEQUENCE [LARGE SCALE GENOMIC DNA]</scope>
    <source>
        <strain evidence="2 3">NBRC 14498</strain>
    </source>
</reference>
<dbReference type="AlphaFoldDB" id="A0A4Y3WKC9"/>
<accession>A0A4Y3WKC9</accession>
<dbReference type="RefSeq" id="WP_141277879.1">
    <property type="nucleotide sequence ID" value="NZ_BAAARZ010000024.1"/>
</dbReference>
<dbReference type="EMBL" id="BJNG01000014">
    <property type="protein sequence ID" value="GEC19313.1"/>
    <property type="molecule type" value="Genomic_DNA"/>
</dbReference>
<dbReference type="Proteomes" id="UP000320338">
    <property type="component" value="Unassembled WGS sequence"/>
</dbReference>
<dbReference type="PANTHER" id="PTHR43245:SF52">
    <property type="entry name" value="NAD-DEPENDENT EPIMERASE_DEHYDRATASE"/>
    <property type="match status" value="1"/>
</dbReference>
<feature type="domain" description="NAD-dependent epimerase/dehydratase" evidence="1">
    <location>
        <begin position="6"/>
        <end position="211"/>
    </location>
</feature>
<dbReference type="OrthoDB" id="8205493at2"/>
<organism evidence="2 3">
    <name type="scientific">Pseudonocardia hydrocarbonoxydans</name>
    <dbReference type="NCBI Taxonomy" id="76726"/>
    <lineage>
        <taxon>Bacteria</taxon>
        <taxon>Bacillati</taxon>
        <taxon>Actinomycetota</taxon>
        <taxon>Actinomycetes</taxon>
        <taxon>Pseudonocardiales</taxon>
        <taxon>Pseudonocardiaceae</taxon>
        <taxon>Pseudonocardia</taxon>
    </lineage>
</organism>
<name>A0A4Y3WKC9_9PSEU</name>
<dbReference type="Gene3D" id="3.40.50.720">
    <property type="entry name" value="NAD(P)-binding Rossmann-like Domain"/>
    <property type="match status" value="1"/>
</dbReference>
<dbReference type="InterPro" id="IPR050177">
    <property type="entry name" value="Lipid_A_modif_metabolic_enz"/>
</dbReference>
<evidence type="ECO:0000313" key="2">
    <source>
        <dbReference type="EMBL" id="GEC19313.1"/>
    </source>
</evidence>
<keyword evidence="3" id="KW-1185">Reference proteome</keyword>
<proteinExistence type="predicted"/>
<evidence type="ECO:0000259" key="1">
    <source>
        <dbReference type="Pfam" id="PF01370"/>
    </source>
</evidence>
<protein>
    <submittedName>
        <fullName evidence="2">NAD-dependent epimerase</fullName>
    </submittedName>
</protein>
<dbReference type="PANTHER" id="PTHR43245">
    <property type="entry name" value="BIFUNCTIONAL POLYMYXIN RESISTANCE PROTEIN ARNA"/>
    <property type="match status" value="1"/>
</dbReference>
<sequence>MAEHVIVGAGTIGSRLALRLAGQGHDVRMVTRSGSGPVHPAIERVAADAADGARLADLTRGATALYNCANPPYHRWATDWPPLSDALLRAAERSGAVLVTTANLYGYGPVDGPMTEDTPLAAAEGTKGAVRNRMWRDALAAHAAGRVRATEARASDFYGPGVRDTGHLGTYVVPRLPAGKRGLVMQGDLDVPHSVTHVDDVTATLATLAADERAWGRAWHVPTAPAVSLREIARRIAVAAGVPDRGLRVLPRAAVSVGGLVVPFLRELAEVRYQFAAPFVLDSTAAQRTFGLEPVDLDTGLAQTVAWWRSRAQVAA</sequence>
<comment type="caution">
    <text evidence="2">The sequence shown here is derived from an EMBL/GenBank/DDBJ whole genome shotgun (WGS) entry which is preliminary data.</text>
</comment>
<evidence type="ECO:0000313" key="3">
    <source>
        <dbReference type="Proteomes" id="UP000320338"/>
    </source>
</evidence>
<dbReference type="InterPro" id="IPR036291">
    <property type="entry name" value="NAD(P)-bd_dom_sf"/>
</dbReference>
<dbReference type="SUPFAM" id="SSF51735">
    <property type="entry name" value="NAD(P)-binding Rossmann-fold domains"/>
    <property type="match status" value="1"/>
</dbReference>
<dbReference type="Pfam" id="PF01370">
    <property type="entry name" value="Epimerase"/>
    <property type="match status" value="1"/>
</dbReference>
<gene>
    <name evidence="2" type="ORF">PHY01_15960</name>
</gene>
<dbReference type="InterPro" id="IPR001509">
    <property type="entry name" value="Epimerase_deHydtase"/>
</dbReference>